<evidence type="ECO:0000313" key="7">
    <source>
        <dbReference type="EMBL" id="MBB1063756.1"/>
    </source>
</evidence>
<dbReference type="InterPro" id="IPR007373">
    <property type="entry name" value="Thiamin_PyroPKinase_B1-bd"/>
</dbReference>
<dbReference type="Pfam" id="PF04265">
    <property type="entry name" value="TPK_B1_binding"/>
    <property type="match status" value="1"/>
</dbReference>
<dbReference type="PANTHER" id="PTHR41299">
    <property type="entry name" value="THIAMINE PYROPHOSPHOKINASE"/>
    <property type="match status" value="1"/>
</dbReference>
<feature type="domain" description="Thiamin pyrophosphokinase thiamin-binding" evidence="6">
    <location>
        <begin position="144"/>
        <end position="208"/>
    </location>
</feature>
<evidence type="ECO:0000256" key="4">
    <source>
        <dbReference type="ARBA" id="ARBA00022840"/>
    </source>
</evidence>
<reference evidence="9 10" key="1">
    <citation type="submission" date="2020-07" db="EMBL/GenBank/DDBJ databases">
        <title>Description of Limosilactobacillus balticus sp. nov., Limosilactobacillus agrestis sp. nov., Limosilactobacillus albertensis sp. nov., Limosilactobacillus rudii sp. nov., Limosilactobacillus fastidiosus sp. nov., five novel Limosilactobacillus species isolated from the vertebrate gastrointestinal tract, and proposal of 6 subspecies of Limosilactobacillus reuteri adapted to the gastrointestinal tract of specific vertebrate hosts.</title>
        <authorList>
            <person name="Li F."/>
            <person name="Cheng C."/>
            <person name="Zheng J."/>
            <person name="Quevedo R.M."/>
            <person name="Li J."/>
            <person name="Roos S."/>
            <person name="Gaenzle M.G."/>
            <person name="Walter J."/>
        </authorList>
    </citation>
    <scope>NUCLEOTIDE SEQUENCE [LARGE SCALE GENOMIC DNA]</scope>
    <source>
        <strain evidence="8 9">WF-MA3-C</strain>
        <strain evidence="7 10">WF-MO7-1</strain>
    </source>
</reference>
<keyword evidence="1 8" id="KW-0808">Transferase</keyword>
<evidence type="ECO:0000313" key="9">
    <source>
        <dbReference type="Proteomes" id="UP000518255"/>
    </source>
</evidence>
<dbReference type="GO" id="GO:0004788">
    <property type="term" value="F:thiamine diphosphokinase activity"/>
    <property type="evidence" value="ECO:0007669"/>
    <property type="project" value="UniProtKB-UniRule"/>
</dbReference>
<keyword evidence="3 8" id="KW-0418">Kinase</keyword>
<dbReference type="InterPro" id="IPR006282">
    <property type="entry name" value="Thi_PPkinase"/>
</dbReference>
<dbReference type="InterPro" id="IPR036759">
    <property type="entry name" value="TPK_catalytic_sf"/>
</dbReference>
<proteinExistence type="predicted"/>
<organism evidence="8 9">
    <name type="scientific">Limosilactobacillus fastidiosus</name>
    <dbReference type="NCBI Taxonomy" id="2759855"/>
    <lineage>
        <taxon>Bacteria</taxon>
        <taxon>Bacillati</taxon>
        <taxon>Bacillota</taxon>
        <taxon>Bacilli</taxon>
        <taxon>Lactobacillales</taxon>
        <taxon>Lactobacillaceae</taxon>
        <taxon>Limosilactobacillus</taxon>
    </lineage>
</organism>
<comment type="caution">
    <text evidence="8">The sequence shown here is derived from an EMBL/GenBank/DDBJ whole genome shotgun (WGS) entry which is preliminary data.</text>
</comment>
<dbReference type="AlphaFoldDB" id="A0A7W3YCY8"/>
<dbReference type="SMART" id="SM00983">
    <property type="entry name" value="TPK_B1_binding"/>
    <property type="match status" value="1"/>
</dbReference>
<dbReference type="Proteomes" id="UP000544052">
    <property type="component" value="Unassembled WGS sequence"/>
</dbReference>
<dbReference type="CDD" id="cd07995">
    <property type="entry name" value="TPK"/>
    <property type="match status" value="1"/>
</dbReference>
<dbReference type="Proteomes" id="UP000518255">
    <property type="component" value="Unassembled WGS sequence"/>
</dbReference>
<dbReference type="GO" id="GO:0016301">
    <property type="term" value="F:kinase activity"/>
    <property type="evidence" value="ECO:0007669"/>
    <property type="project" value="UniProtKB-KW"/>
</dbReference>
<protein>
    <recommendedName>
        <fullName evidence="5">Thiamine diphosphokinase</fullName>
        <ecNumber evidence="5">2.7.6.2</ecNumber>
    </recommendedName>
</protein>
<evidence type="ECO:0000259" key="6">
    <source>
        <dbReference type="SMART" id="SM00983"/>
    </source>
</evidence>
<dbReference type="Pfam" id="PF04263">
    <property type="entry name" value="TPK_catalytic"/>
    <property type="match status" value="1"/>
</dbReference>
<evidence type="ECO:0000313" key="10">
    <source>
        <dbReference type="Proteomes" id="UP000544052"/>
    </source>
</evidence>
<keyword evidence="10" id="KW-1185">Reference proteome</keyword>
<dbReference type="EMBL" id="JACIUY010000064">
    <property type="protein sequence ID" value="MBB1086715.1"/>
    <property type="molecule type" value="Genomic_DNA"/>
</dbReference>
<gene>
    <name evidence="8" type="ORF">H5R63_07990</name>
    <name evidence="7" type="ORF">H5R64_08305</name>
</gene>
<dbReference type="Gene3D" id="3.40.50.10240">
    <property type="entry name" value="Thiamin pyrophosphokinase, catalytic domain"/>
    <property type="match status" value="1"/>
</dbReference>
<dbReference type="EC" id="2.7.6.2" evidence="5"/>
<accession>A0A7W3YCY8</accession>
<dbReference type="EMBL" id="JACIUZ010000044">
    <property type="protein sequence ID" value="MBB1063756.1"/>
    <property type="molecule type" value="Genomic_DNA"/>
</dbReference>
<sequence length="218" mass="24823">MRVNIMVGGPKELIPLEVVRARKNEKWLGVDIGATRLLKEGIVPVAAIGDFDSTNDQQFKRVKKLINSIQLFPPVKDYTDTQLGVKNAIELYHPDKISIFGATGGRLDQYLSNLFLPLEEEFRDYLENIQFIDKQNIVDYYLPGKYELSAQLGFKYLAFVNLTPVVGLTLVDEKYPLNNWNSTIPFCWSSNEFNGERNHFSFKSGVIAVIKSRDLVTN</sequence>
<evidence type="ECO:0000313" key="8">
    <source>
        <dbReference type="EMBL" id="MBB1086715.1"/>
    </source>
</evidence>
<dbReference type="NCBIfam" id="TIGR01378">
    <property type="entry name" value="thi_PPkinase"/>
    <property type="match status" value="1"/>
</dbReference>
<dbReference type="GO" id="GO:0009229">
    <property type="term" value="P:thiamine diphosphate biosynthetic process"/>
    <property type="evidence" value="ECO:0007669"/>
    <property type="project" value="InterPro"/>
</dbReference>
<evidence type="ECO:0000256" key="2">
    <source>
        <dbReference type="ARBA" id="ARBA00022741"/>
    </source>
</evidence>
<evidence type="ECO:0000256" key="5">
    <source>
        <dbReference type="NCBIfam" id="TIGR01378"/>
    </source>
</evidence>
<evidence type="ECO:0000256" key="1">
    <source>
        <dbReference type="ARBA" id="ARBA00022679"/>
    </source>
</evidence>
<dbReference type="GO" id="GO:0005524">
    <property type="term" value="F:ATP binding"/>
    <property type="evidence" value="ECO:0007669"/>
    <property type="project" value="UniProtKB-KW"/>
</dbReference>
<keyword evidence="4" id="KW-0067">ATP-binding</keyword>
<dbReference type="GO" id="GO:0030975">
    <property type="term" value="F:thiamine binding"/>
    <property type="evidence" value="ECO:0007669"/>
    <property type="project" value="InterPro"/>
</dbReference>
<dbReference type="InterPro" id="IPR053149">
    <property type="entry name" value="TPK"/>
</dbReference>
<dbReference type="InterPro" id="IPR007371">
    <property type="entry name" value="TPK_catalytic"/>
</dbReference>
<dbReference type="SUPFAM" id="SSF63999">
    <property type="entry name" value="Thiamin pyrophosphokinase, catalytic domain"/>
    <property type="match status" value="1"/>
</dbReference>
<keyword evidence="2" id="KW-0547">Nucleotide-binding</keyword>
<name>A0A7W3YCY8_9LACO</name>
<dbReference type="PANTHER" id="PTHR41299:SF1">
    <property type="entry name" value="THIAMINE PYROPHOSPHOKINASE"/>
    <property type="match status" value="1"/>
</dbReference>
<evidence type="ECO:0000256" key="3">
    <source>
        <dbReference type="ARBA" id="ARBA00022777"/>
    </source>
</evidence>
<dbReference type="GO" id="GO:0006772">
    <property type="term" value="P:thiamine metabolic process"/>
    <property type="evidence" value="ECO:0007669"/>
    <property type="project" value="UniProtKB-UniRule"/>
</dbReference>
<dbReference type="RefSeq" id="WP_182581579.1">
    <property type="nucleotide sequence ID" value="NZ_JACIUY010000064.1"/>
</dbReference>